<evidence type="ECO:0000313" key="5">
    <source>
        <dbReference type="Proteomes" id="UP001630127"/>
    </source>
</evidence>
<keyword evidence="2" id="KW-0408">Iron</keyword>
<evidence type="ECO:0000259" key="3">
    <source>
        <dbReference type="Pfam" id="PF14226"/>
    </source>
</evidence>
<dbReference type="GO" id="GO:0046872">
    <property type="term" value="F:metal ion binding"/>
    <property type="evidence" value="ECO:0007669"/>
    <property type="project" value="UniProtKB-KW"/>
</dbReference>
<keyword evidence="1" id="KW-0479">Metal-binding</keyword>
<reference evidence="4 5" key="1">
    <citation type="submission" date="2024-11" db="EMBL/GenBank/DDBJ databases">
        <title>A near-complete genome assembly of Cinchona calisaya.</title>
        <authorList>
            <person name="Lian D.C."/>
            <person name="Zhao X.W."/>
            <person name="Wei L."/>
        </authorList>
    </citation>
    <scope>NUCLEOTIDE SEQUENCE [LARGE SCALE GENOMIC DNA]</scope>
    <source>
        <tissue evidence="4">Nenye</tissue>
    </source>
</reference>
<dbReference type="GO" id="GO:0016706">
    <property type="term" value="F:2-oxoglutarate-dependent dioxygenase activity"/>
    <property type="evidence" value="ECO:0007669"/>
    <property type="project" value="UniProtKB-ARBA"/>
</dbReference>
<dbReference type="InterPro" id="IPR026992">
    <property type="entry name" value="DIOX_N"/>
</dbReference>
<dbReference type="AlphaFoldDB" id="A0ABD3AJ97"/>
<comment type="caution">
    <text evidence="4">The sequence shown here is derived from an EMBL/GenBank/DDBJ whole genome shotgun (WGS) entry which is preliminary data.</text>
</comment>
<feature type="domain" description="Non-haem dioxygenase N-terminal" evidence="3">
    <location>
        <begin position="140"/>
        <end position="249"/>
    </location>
</feature>
<dbReference type="Proteomes" id="UP001630127">
    <property type="component" value="Unassembled WGS sequence"/>
</dbReference>
<dbReference type="InterPro" id="IPR050295">
    <property type="entry name" value="Plant_2OG-oxidoreductases"/>
</dbReference>
<evidence type="ECO:0000256" key="2">
    <source>
        <dbReference type="ARBA" id="ARBA00023004"/>
    </source>
</evidence>
<gene>
    <name evidence="4" type="ORF">ACH5RR_010563</name>
</gene>
<keyword evidence="5" id="KW-1185">Reference proteome</keyword>
<dbReference type="EMBL" id="JBJUIK010000004">
    <property type="protein sequence ID" value="KAL3531241.1"/>
    <property type="molecule type" value="Genomic_DNA"/>
</dbReference>
<proteinExistence type="predicted"/>
<protein>
    <recommendedName>
        <fullName evidence="3">Non-haem dioxygenase N-terminal domain-containing protein</fullName>
    </recommendedName>
</protein>
<evidence type="ECO:0000256" key="1">
    <source>
        <dbReference type="ARBA" id="ARBA00022723"/>
    </source>
</evidence>
<organism evidence="4 5">
    <name type="scientific">Cinchona calisaya</name>
    <dbReference type="NCBI Taxonomy" id="153742"/>
    <lineage>
        <taxon>Eukaryota</taxon>
        <taxon>Viridiplantae</taxon>
        <taxon>Streptophyta</taxon>
        <taxon>Embryophyta</taxon>
        <taxon>Tracheophyta</taxon>
        <taxon>Spermatophyta</taxon>
        <taxon>Magnoliopsida</taxon>
        <taxon>eudicotyledons</taxon>
        <taxon>Gunneridae</taxon>
        <taxon>Pentapetalae</taxon>
        <taxon>asterids</taxon>
        <taxon>lamiids</taxon>
        <taxon>Gentianales</taxon>
        <taxon>Rubiaceae</taxon>
        <taxon>Cinchonoideae</taxon>
        <taxon>Cinchoneae</taxon>
        <taxon>Cinchona</taxon>
    </lineage>
</organism>
<dbReference type="Pfam" id="PF14226">
    <property type="entry name" value="DIOX_N"/>
    <property type="match status" value="1"/>
</dbReference>
<name>A0ABD3AJ97_9GENT</name>
<dbReference type="PANTHER" id="PTHR47991">
    <property type="entry name" value="OXOGLUTARATE/IRON-DEPENDENT DIOXYGENASE"/>
    <property type="match status" value="1"/>
</dbReference>
<dbReference type="Gene3D" id="2.60.120.330">
    <property type="entry name" value="B-lactam Antibiotic, Isopenicillin N Synthase, Chain"/>
    <property type="match status" value="1"/>
</dbReference>
<sequence>MLEKIAEEQYSVGSVSARIGWLLLLTGKVEQRFYLEDAAVRLKWSFESKVLWALMASSLLHRFLPLPRISWLSPWAHIKQIQLRHVKTFRKHMLPWEGGKNIMEKLVSNWSNLKILPEDYVVPPDKRPGKDHLAPVCNTIPVIDLQKAEEGHHRKYTIQQILYASQEFGFFQVINHGVSQKLMDDTMKVCNEFFELPNEDKAELYSEDPLKRCRLHTSNNYASEEFHLWRDILKHPCHPLDEWVHLWPEKPSR</sequence>
<dbReference type="SUPFAM" id="SSF51197">
    <property type="entry name" value="Clavaminate synthase-like"/>
    <property type="match status" value="1"/>
</dbReference>
<accession>A0ABD3AJ97</accession>
<dbReference type="InterPro" id="IPR027443">
    <property type="entry name" value="IPNS-like_sf"/>
</dbReference>
<evidence type="ECO:0000313" key="4">
    <source>
        <dbReference type="EMBL" id="KAL3531241.1"/>
    </source>
</evidence>